<evidence type="ECO:0000313" key="3">
    <source>
        <dbReference type="EMBL" id="KMZ74472.1"/>
    </source>
</evidence>
<dbReference type="Proteomes" id="UP000036987">
    <property type="component" value="Unassembled WGS sequence"/>
</dbReference>
<dbReference type="OrthoDB" id="736665at2759"/>
<evidence type="ECO:0000313" key="4">
    <source>
        <dbReference type="Proteomes" id="UP000036987"/>
    </source>
</evidence>
<reference evidence="4" key="1">
    <citation type="journal article" date="2016" name="Nature">
        <title>The genome of the seagrass Zostera marina reveals angiosperm adaptation to the sea.</title>
        <authorList>
            <person name="Olsen J.L."/>
            <person name="Rouze P."/>
            <person name="Verhelst B."/>
            <person name="Lin Y.-C."/>
            <person name="Bayer T."/>
            <person name="Collen J."/>
            <person name="Dattolo E."/>
            <person name="De Paoli E."/>
            <person name="Dittami S."/>
            <person name="Maumus F."/>
            <person name="Michel G."/>
            <person name="Kersting A."/>
            <person name="Lauritano C."/>
            <person name="Lohaus R."/>
            <person name="Toepel M."/>
            <person name="Tonon T."/>
            <person name="Vanneste K."/>
            <person name="Amirebrahimi M."/>
            <person name="Brakel J."/>
            <person name="Bostroem C."/>
            <person name="Chovatia M."/>
            <person name="Grimwood J."/>
            <person name="Jenkins J.W."/>
            <person name="Jueterbock A."/>
            <person name="Mraz A."/>
            <person name="Stam W.T."/>
            <person name="Tice H."/>
            <person name="Bornberg-Bauer E."/>
            <person name="Green P.J."/>
            <person name="Pearson G.A."/>
            <person name="Procaccini G."/>
            <person name="Duarte C.M."/>
            <person name="Schmutz J."/>
            <person name="Reusch T.B.H."/>
            <person name="Van de Peer Y."/>
        </authorList>
    </citation>
    <scope>NUCLEOTIDE SEQUENCE [LARGE SCALE GENOMIC DNA]</scope>
    <source>
        <strain evidence="4">cv. Finnish</strain>
    </source>
</reference>
<evidence type="ECO:0000256" key="1">
    <source>
        <dbReference type="SAM" id="MobiDB-lite"/>
    </source>
</evidence>
<accession>A0A0K9Q1R5</accession>
<dbReference type="AlphaFoldDB" id="A0A0K9Q1R5"/>
<keyword evidence="4" id="KW-1185">Reference proteome</keyword>
<feature type="region of interest" description="Disordered" evidence="1">
    <location>
        <begin position="1"/>
        <end position="50"/>
    </location>
</feature>
<evidence type="ECO:0000259" key="2">
    <source>
        <dbReference type="Pfam" id="PF25236"/>
    </source>
</evidence>
<name>A0A0K9Q1R5_ZOSMR</name>
<proteinExistence type="predicted"/>
<dbReference type="Pfam" id="PF25236">
    <property type="entry name" value="DUF7851"/>
    <property type="match status" value="1"/>
</dbReference>
<feature type="domain" description="DUF7851" evidence="2">
    <location>
        <begin position="43"/>
        <end position="245"/>
    </location>
</feature>
<dbReference type="EMBL" id="LFYR01000320">
    <property type="protein sequence ID" value="KMZ74472.1"/>
    <property type="molecule type" value="Genomic_DNA"/>
</dbReference>
<dbReference type="InterPro" id="IPR057173">
    <property type="entry name" value="DUF7851"/>
</dbReference>
<dbReference type="OMA" id="RVWPPEI"/>
<feature type="compositionally biased region" description="Polar residues" evidence="1">
    <location>
        <begin position="34"/>
        <end position="48"/>
    </location>
</feature>
<dbReference type="PANTHER" id="PTHR36375">
    <property type="entry name" value="OS05G0459300 PROTEIN"/>
    <property type="match status" value="1"/>
</dbReference>
<comment type="caution">
    <text evidence="3">The sequence shown here is derived from an EMBL/GenBank/DDBJ whole genome shotgun (WGS) entry which is preliminary data.</text>
</comment>
<gene>
    <name evidence="3" type="ORF">ZOSMA_128G00280</name>
</gene>
<dbReference type="PANTHER" id="PTHR36375:SF1">
    <property type="entry name" value="OS05G0459300 PROTEIN"/>
    <property type="match status" value="1"/>
</dbReference>
<feature type="compositionally biased region" description="Basic residues" evidence="1">
    <location>
        <begin position="1"/>
        <end position="19"/>
    </location>
</feature>
<protein>
    <recommendedName>
        <fullName evidence="2">DUF7851 domain-containing protein</fullName>
    </recommendedName>
</protein>
<organism evidence="3 4">
    <name type="scientific">Zostera marina</name>
    <name type="common">Eelgrass</name>
    <dbReference type="NCBI Taxonomy" id="29655"/>
    <lineage>
        <taxon>Eukaryota</taxon>
        <taxon>Viridiplantae</taxon>
        <taxon>Streptophyta</taxon>
        <taxon>Embryophyta</taxon>
        <taxon>Tracheophyta</taxon>
        <taxon>Spermatophyta</taxon>
        <taxon>Magnoliopsida</taxon>
        <taxon>Liliopsida</taxon>
        <taxon>Zosteraceae</taxon>
        <taxon>Zostera</taxon>
    </lineage>
</organism>
<sequence length="254" mass="28464">MDKTNSKKKQKKHHRHHHHRQEEEPTEQKPQTPSSTVETSLTTTQFKPSSEVKGLRFGTQILVRAFTVRRAPSVELLRLLNAYPPTVPQPPSQIQQMDSIRNPNPTPAPAPFPSTTTFLPTNFTILAHSAWHTLTLGLGTKNSKAIVFVFDSPSTRSSVDRLWPTTIALGEVNRRLLRGLVGFEMARFKFRKGAITFYVFAVRKVGVPGFGCGADLKFLLESMIKLNDFLDHTAMLALPTQRNISFSPPLAMAH</sequence>